<protein>
    <submittedName>
        <fullName evidence="1">Uncharacterized protein</fullName>
    </submittedName>
</protein>
<keyword evidence="1" id="KW-0614">Plasmid</keyword>
<name>G2PHW3_STRV4</name>
<dbReference type="HOGENOM" id="CLU_2182595_0_0_11"/>
<dbReference type="Proteomes" id="UP000008703">
    <property type="component" value="Plasmid pSTRVI02"/>
</dbReference>
<dbReference type="AlphaFoldDB" id="G2PHW3"/>
<reference evidence="1" key="1">
    <citation type="submission" date="2011-08" db="EMBL/GenBank/DDBJ databases">
        <title>Complete sequence of plasmid 2 of Streptomyces violaceusniger Tu 4113.</title>
        <authorList>
            <consortium name="US DOE Joint Genome Institute"/>
            <person name="Lucas S."/>
            <person name="Han J."/>
            <person name="Lapidus A."/>
            <person name="Cheng J.-F."/>
            <person name="Goodwin L."/>
            <person name="Pitluck S."/>
            <person name="Peters L."/>
            <person name="Ivanova N."/>
            <person name="Daligault H."/>
            <person name="Detter J.C."/>
            <person name="Han C."/>
            <person name="Tapia R."/>
            <person name="Land M."/>
            <person name="Hauser L."/>
            <person name="Kyrpides N."/>
            <person name="Ivanova N."/>
            <person name="Pagani I."/>
            <person name="Hagen A."/>
            <person name="Katz L."/>
            <person name="Fiedler H.-P."/>
            <person name="Keasling J."/>
            <person name="Fortman J."/>
            <person name="Woyke T."/>
        </authorList>
    </citation>
    <scope>NUCLEOTIDE SEQUENCE [LARGE SCALE GENOMIC DNA]</scope>
    <source>
        <strain evidence="1">Tu 4113</strain>
        <plasmid evidence="1">pSTRVI02</plasmid>
    </source>
</reference>
<sequence>MSHHPRRPMFCDGLDCTPTPGGAPGEWQHVHPCLRGIAEEAVTRTTPTEPPTERPPMDLDQRRDQVKTALLKDPDFIAVSEIDENSADQRVLGAETENGDLFFITIQRP</sequence>
<dbReference type="KEGG" id="svl:Strvi_0139"/>
<dbReference type="RefSeq" id="WP_014043849.1">
    <property type="nucleotide sequence ID" value="NC_015952.1"/>
</dbReference>
<accession>G2PHW3</accession>
<proteinExistence type="predicted"/>
<keyword evidence="2" id="KW-1185">Reference proteome</keyword>
<gene>
    <name evidence="1" type="ORF">Strvi_0139</name>
</gene>
<organism evidence="1 2">
    <name type="scientific">Streptomyces violaceusniger (strain Tu 4113)</name>
    <dbReference type="NCBI Taxonomy" id="653045"/>
    <lineage>
        <taxon>Bacteria</taxon>
        <taxon>Bacillati</taxon>
        <taxon>Actinomycetota</taxon>
        <taxon>Actinomycetes</taxon>
        <taxon>Kitasatosporales</taxon>
        <taxon>Streptomycetaceae</taxon>
        <taxon>Streptomyces</taxon>
        <taxon>Streptomyces violaceusniger group</taxon>
    </lineage>
</organism>
<dbReference type="EMBL" id="CP002996">
    <property type="protein sequence ID" value="AEM88914.1"/>
    <property type="molecule type" value="Genomic_DNA"/>
</dbReference>
<evidence type="ECO:0000313" key="1">
    <source>
        <dbReference type="EMBL" id="AEM88914.1"/>
    </source>
</evidence>
<evidence type="ECO:0000313" key="2">
    <source>
        <dbReference type="Proteomes" id="UP000008703"/>
    </source>
</evidence>
<geneLocation type="plasmid" evidence="1 2">
    <name>pSTRVI02</name>
</geneLocation>